<dbReference type="AlphaFoldDB" id="A0A1E4RSK4"/>
<protein>
    <submittedName>
        <fullName evidence="1">Uncharacterized protein</fullName>
    </submittedName>
</protein>
<evidence type="ECO:0000313" key="1">
    <source>
        <dbReference type="EMBL" id="ODV70161.1"/>
    </source>
</evidence>
<dbReference type="RefSeq" id="XP_020079228.1">
    <property type="nucleotide sequence ID" value="XM_020222888.1"/>
</dbReference>
<accession>A0A1E4RSK4</accession>
<evidence type="ECO:0000313" key="2">
    <source>
        <dbReference type="Proteomes" id="UP000095085"/>
    </source>
</evidence>
<reference evidence="2" key="1">
    <citation type="submission" date="2016-05" db="EMBL/GenBank/DDBJ databases">
        <title>Comparative genomics of biotechnologically important yeasts.</title>
        <authorList>
            <consortium name="DOE Joint Genome Institute"/>
            <person name="Riley R."/>
            <person name="Haridas S."/>
            <person name="Wolfe K.H."/>
            <person name="Lopes M.R."/>
            <person name="Hittinger C.T."/>
            <person name="Goker M."/>
            <person name="Salamov A."/>
            <person name="Wisecaver J."/>
            <person name="Long T.M."/>
            <person name="Aerts A.L."/>
            <person name="Barry K."/>
            <person name="Choi C."/>
            <person name="Clum A."/>
            <person name="Coughlan A.Y."/>
            <person name="Deshpande S."/>
            <person name="Douglass A.P."/>
            <person name="Hanson S.J."/>
            <person name="Klenk H.-P."/>
            <person name="Labutti K."/>
            <person name="Lapidus A."/>
            <person name="Lindquist E."/>
            <person name="Lipzen A."/>
            <person name="Meier-Kolthoff J.P."/>
            <person name="Ohm R.A."/>
            <person name="Otillar R.P."/>
            <person name="Pangilinan J."/>
            <person name="Peng Y."/>
            <person name="Rokas A."/>
            <person name="Rosa C.A."/>
            <person name="Scheuner C."/>
            <person name="Sibirny A.A."/>
            <person name="Slot J.C."/>
            <person name="Stielow J.B."/>
            <person name="Sun H."/>
            <person name="Kurtzman C.P."/>
            <person name="Blackwell M."/>
            <person name="Grigoriev I.V."/>
            <person name="Jeffries T.W."/>
        </authorList>
    </citation>
    <scope>NUCLEOTIDE SEQUENCE [LARGE SCALE GENOMIC DNA]</scope>
    <source>
        <strain evidence="2">NRRL Y-1933</strain>
    </source>
</reference>
<dbReference type="GeneID" id="30997437"/>
<keyword evidence="2" id="KW-1185">Reference proteome</keyword>
<gene>
    <name evidence="1" type="ORF">HYPBUDRAFT_179315</name>
</gene>
<dbReference type="Proteomes" id="UP000095085">
    <property type="component" value="Unassembled WGS sequence"/>
</dbReference>
<organism evidence="1 2">
    <name type="scientific">Hyphopichia burtonii NRRL Y-1933</name>
    <dbReference type="NCBI Taxonomy" id="984485"/>
    <lineage>
        <taxon>Eukaryota</taxon>
        <taxon>Fungi</taxon>
        <taxon>Dikarya</taxon>
        <taxon>Ascomycota</taxon>
        <taxon>Saccharomycotina</taxon>
        <taxon>Pichiomycetes</taxon>
        <taxon>Debaryomycetaceae</taxon>
        <taxon>Hyphopichia</taxon>
    </lineage>
</organism>
<dbReference type="EMBL" id="KV454538">
    <property type="protein sequence ID" value="ODV70161.1"/>
    <property type="molecule type" value="Genomic_DNA"/>
</dbReference>
<sequence length="132" mass="14986">MIKSPYLPITSPYVYELQISFNAIPKAILVHWQRSRHSCSGSFCHHHRLFQCVPSPWYCFNPDTLGLTAVNPNPIVPCSLVYGLVYSVDSLCSNDLLTVCERIKKPVTKSSRCFSATPFFPCHFLEITSFLL</sequence>
<proteinExistence type="predicted"/>
<name>A0A1E4RSK4_9ASCO</name>